<comment type="caution">
    <text evidence="9">The sequence shown here is derived from an EMBL/GenBank/DDBJ whole genome shotgun (WGS) entry which is preliminary data.</text>
</comment>
<organism evidence="9 10">
    <name type="scientific">Zeimonas arvi</name>
    <dbReference type="NCBI Taxonomy" id="2498847"/>
    <lineage>
        <taxon>Bacteria</taxon>
        <taxon>Pseudomonadati</taxon>
        <taxon>Pseudomonadota</taxon>
        <taxon>Betaproteobacteria</taxon>
        <taxon>Burkholderiales</taxon>
        <taxon>Burkholderiaceae</taxon>
        <taxon>Zeimonas</taxon>
    </lineage>
</organism>
<dbReference type="Proteomes" id="UP000321548">
    <property type="component" value="Unassembled WGS sequence"/>
</dbReference>
<accession>A0A5C8NYW8</accession>
<evidence type="ECO:0000256" key="3">
    <source>
        <dbReference type="ARBA" id="ARBA00022723"/>
    </source>
</evidence>
<dbReference type="PROSITE" id="PS00705">
    <property type="entry name" value="PROK_CO2_ANHYDRASE_2"/>
    <property type="match status" value="1"/>
</dbReference>
<dbReference type="EC" id="4.2.1.1" evidence="2 8"/>
<dbReference type="SMART" id="SM00947">
    <property type="entry name" value="Pro_CA"/>
    <property type="match status" value="1"/>
</dbReference>
<dbReference type="PANTHER" id="PTHR11002">
    <property type="entry name" value="CARBONIC ANHYDRASE"/>
    <property type="match status" value="1"/>
</dbReference>
<comment type="function">
    <text evidence="8">Reversible hydration of carbon dioxide.</text>
</comment>
<dbReference type="AlphaFoldDB" id="A0A5C8NYW8"/>
<reference evidence="9 10" key="1">
    <citation type="submission" date="2019-06" db="EMBL/GenBank/DDBJ databases">
        <title>Quisquiliibacterium sp. nov., isolated from a maize field.</title>
        <authorList>
            <person name="Lin S.-Y."/>
            <person name="Tsai C.-F."/>
            <person name="Young C.-C."/>
        </authorList>
    </citation>
    <scope>NUCLEOTIDE SEQUENCE [LARGE SCALE GENOMIC DNA]</scope>
    <source>
        <strain evidence="9 10">CC-CFT501</strain>
    </source>
</reference>
<dbReference type="InterPro" id="IPR045066">
    <property type="entry name" value="Beta_CA_cladeB"/>
</dbReference>
<feature type="binding site" evidence="7">
    <location>
        <position position="98"/>
    </location>
    <ligand>
        <name>Zn(2+)</name>
        <dbReference type="ChEBI" id="CHEBI:29105"/>
    </ligand>
</feature>
<comment type="similarity">
    <text evidence="1 8">Belongs to the beta-class carbonic anhydrase family.</text>
</comment>
<evidence type="ECO:0000256" key="1">
    <source>
        <dbReference type="ARBA" id="ARBA00006217"/>
    </source>
</evidence>
<dbReference type="GO" id="GO:0008270">
    <property type="term" value="F:zinc ion binding"/>
    <property type="evidence" value="ECO:0007669"/>
    <property type="project" value="UniProtKB-UniRule"/>
</dbReference>
<dbReference type="SUPFAM" id="SSF53056">
    <property type="entry name" value="beta-carbonic anhydrase, cab"/>
    <property type="match status" value="1"/>
</dbReference>
<feature type="binding site" evidence="7">
    <location>
        <position position="101"/>
    </location>
    <ligand>
        <name>Zn(2+)</name>
        <dbReference type="ChEBI" id="CHEBI:29105"/>
    </ligand>
</feature>
<dbReference type="Pfam" id="PF00484">
    <property type="entry name" value="Pro_CA"/>
    <property type="match status" value="1"/>
</dbReference>
<dbReference type="Gene3D" id="3.40.1050.10">
    <property type="entry name" value="Carbonic anhydrase"/>
    <property type="match status" value="1"/>
</dbReference>
<keyword evidence="10" id="KW-1185">Reference proteome</keyword>
<dbReference type="PANTHER" id="PTHR11002:SF76">
    <property type="entry name" value="CARBONIC ANHYDRASE"/>
    <property type="match status" value="1"/>
</dbReference>
<evidence type="ECO:0000256" key="5">
    <source>
        <dbReference type="ARBA" id="ARBA00023239"/>
    </source>
</evidence>
<proteinExistence type="inferred from homology"/>
<dbReference type="GO" id="GO:0004089">
    <property type="term" value="F:carbonate dehydratase activity"/>
    <property type="evidence" value="ECO:0007669"/>
    <property type="project" value="UniProtKB-UniRule"/>
</dbReference>
<sequence length="219" mass="23948">MRDIVEGASHFQQAIAPEAREFFGNLAAGQAPKALFVTCSDSRINPFLITDTNPGDLFIMRNAGHIVPPYGAAKGGAEATVEFAVVALGVEDIIVCGHSHCGAIRGLMNPEALEQMPAVRQWLSLAEPTRAIVAENFADLPERERTEAMTQVHVLTQMANLRTLPPVAARLAKGKLRLHGWVYHIGSSEILVWNREAHRFGRIDGGEPLHFCPELRLEA</sequence>
<protein>
    <recommendedName>
        <fullName evidence="2 8">Carbonic anhydrase</fullName>
        <ecNumber evidence="2 8">4.2.1.1</ecNumber>
    </recommendedName>
    <alternativeName>
        <fullName evidence="8">Carbonate dehydratase</fullName>
    </alternativeName>
</protein>
<dbReference type="OrthoDB" id="9797527at2"/>
<comment type="catalytic activity">
    <reaction evidence="6 8">
        <text>hydrogencarbonate + H(+) = CO2 + H2O</text>
        <dbReference type="Rhea" id="RHEA:10748"/>
        <dbReference type="ChEBI" id="CHEBI:15377"/>
        <dbReference type="ChEBI" id="CHEBI:15378"/>
        <dbReference type="ChEBI" id="CHEBI:16526"/>
        <dbReference type="ChEBI" id="CHEBI:17544"/>
        <dbReference type="EC" id="4.2.1.1"/>
    </reaction>
</comment>
<keyword evidence="3 7" id="KW-0479">Metal-binding</keyword>
<gene>
    <name evidence="9" type="ORF">FHP08_09700</name>
</gene>
<evidence type="ECO:0000256" key="6">
    <source>
        <dbReference type="ARBA" id="ARBA00048348"/>
    </source>
</evidence>
<dbReference type="InterPro" id="IPR036874">
    <property type="entry name" value="Carbonic_anhydrase_sf"/>
</dbReference>
<dbReference type="EMBL" id="VDUY01000003">
    <property type="protein sequence ID" value="TXL66453.1"/>
    <property type="molecule type" value="Genomic_DNA"/>
</dbReference>
<feature type="binding site" evidence="7">
    <location>
        <position position="41"/>
    </location>
    <ligand>
        <name>Zn(2+)</name>
        <dbReference type="ChEBI" id="CHEBI:29105"/>
    </ligand>
</feature>
<evidence type="ECO:0000313" key="9">
    <source>
        <dbReference type="EMBL" id="TXL66453.1"/>
    </source>
</evidence>
<evidence type="ECO:0000256" key="2">
    <source>
        <dbReference type="ARBA" id="ARBA00012925"/>
    </source>
</evidence>
<dbReference type="GO" id="GO:0015976">
    <property type="term" value="P:carbon utilization"/>
    <property type="evidence" value="ECO:0007669"/>
    <property type="project" value="InterPro"/>
</dbReference>
<feature type="binding site" evidence="7">
    <location>
        <position position="39"/>
    </location>
    <ligand>
        <name>Zn(2+)</name>
        <dbReference type="ChEBI" id="CHEBI:29105"/>
    </ligand>
</feature>
<keyword evidence="5 8" id="KW-0456">Lyase</keyword>
<evidence type="ECO:0000256" key="7">
    <source>
        <dbReference type="PIRSR" id="PIRSR601765-1"/>
    </source>
</evidence>
<evidence type="ECO:0000313" key="10">
    <source>
        <dbReference type="Proteomes" id="UP000321548"/>
    </source>
</evidence>
<dbReference type="InterPro" id="IPR015892">
    <property type="entry name" value="Carbonic_anhydrase_CS"/>
</dbReference>
<dbReference type="PROSITE" id="PS00704">
    <property type="entry name" value="PROK_CO2_ANHYDRASE_1"/>
    <property type="match status" value="1"/>
</dbReference>
<dbReference type="InterPro" id="IPR001765">
    <property type="entry name" value="Carbonic_anhydrase"/>
</dbReference>
<name>A0A5C8NYW8_9BURK</name>
<evidence type="ECO:0000256" key="8">
    <source>
        <dbReference type="RuleBase" id="RU003956"/>
    </source>
</evidence>
<comment type="cofactor">
    <cofactor evidence="7">
        <name>Zn(2+)</name>
        <dbReference type="ChEBI" id="CHEBI:29105"/>
    </cofactor>
    <text evidence="7">Binds 1 zinc ion per subunit.</text>
</comment>
<dbReference type="CDD" id="cd00884">
    <property type="entry name" value="beta_CA_cladeB"/>
    <property type="match status" value="1"/>
</dbReference>
<evidence type="ECO:0000256" key="4">
    <source>
        <dbReference type="ARBA" id="ARBA00022833"/>
    </source>
</evidence>
<keyword evidence="4 7" id="KW-0862">Zinc</keyword>